<dbReference type="PATRIC" id="fig|56193.3.peg.1589"/>
<reference evidence="2 3" key="1">
    <citation type="submission" date="2015-04" db="EMBL/GenBank/DDBJ databases">
        <title>Genome sequence of aromatic hydrocarbons-degrading Sphingobium chungbukense DJ77.</title>
        <authorList>
            <person name="Kim Y.-C."/>
            <person name="Chae J.-C."/>
        </authorList>
    </citation>
    <scope>NUCLEOTIDE SEQUENCE [LARGE SCALE GENOMIC DNA]</scope>
    <source>
        <strain evidence="2 3">DJ77</strain>
    </source>
</reference>
<accession>A0A0M3AW51</accession>
<comment type="caution">
    <text evidence="2">The sequence shown here is derived from an EMBL/GenBank/DDBJ whole genome shotgun (WGS) entry which is preliminary data.</text>
</comment>
<name>A0A0M3AW51_9SPHN</name>
<dbReference type="STRING" id="56193.YP76_07700"/>
<dbReference type="AlphaFoldDB" id="A0A0M3AW51"/>
<feature type="signal peptide" evidence="1">
    <location>
        <begin position="1"/>
        <end position="19"/>
    </location>
</feature>
<keyword evidence="3" id="KW-1185">Reference proteome</keyword>
<gene>
    <name evidence="2" type="ORF">YP76_07700</name>
</gene>
<evidence type="ECO:0008006" key="4">
    <source>
        <dbReference type="Google" id="ProtNLM"/>
    </source>
</evidence>
<organism evidence="2 3">
    <name type="scientific">Sphingobium chungbukense</name>
    <dbReference type="NCBI Taxonomy" id="56193"/>
    <lineage>
        <taxon>Bacteria</taxon>
        <taxon>Pseudomonadati</taxon>
        <taxon>Pseudomonadota</taxon>
        <taxon>Alphaproteobacteria</taxon>
        <taxon>Sphingomonadales</taxon>
        <taxon>Sphingomonadaceae</taxon>
        <taxon>Sphingobium</taxon>
    </lineage>
</organism>
<evidence type="ECO:0000313" key="3">
    <source>
        <dbReference type="Proteomes" id="UP000033874"/>
    </source>
</evidence>
<sequence length="176" mass="17962">MRMKRLLFLLAFCPIAAHAASVPAPASCAGAGPLAEPWTSWTQSGAATGGGTVSTAPRLILGKPVTASLRPGVQVQFAVPPGKTAPKSFAGLFTLALKDPARVGIALSEGAWVDVATGASALSSVDHGHGPDCSGIRKIVWFDLPPGLHTVQVAGSPKSVIRIMAADARANQPNPR</sequence>
<dbReference type="Proteomes" id="UP000033874">
    <property type="component" value="Unassembled WGS sequence"/>
</dbReference>
<feature type="chain" id="PRO_5005650692" description="Homogentisate 1,2-dioxygenase" evidence="1">
    <location>
        <begin position="20"/>
        <end position="176"/>
    </location>
</feature>
<evidence type="ECO:0000256" key="1">
    <source>
        <dbReference type="SAM" id="SignalP"/>
    </source>
</evidence>
<dbReference type="EMBL" id="LBIC01000003">
    <property type="protein sequence ID" value="KKW92789.1"/>
    <property type="molecule type" value="Genomic_DNA"/>
</dbReference>
<evidence type="ECO:0000313" key="2">
    <source>
        <dbReference type="EMBL" id="KKW92789.1"/>
    </source>
</evidence>
<protein>
    <recommendedName>
        <fullName evidence="4">Homogentisate 1,2-dioxygenase</fullName>
    </recommendedName>
</protein>
<keyword evidence="1" id="KW-0732">Signal</keyword>
<proteinExistence type="predicted"/>